<dbReference type="EMBL" id="JRNJ01000097">
    <property type="protein sequence ID" value="KGF25213.1"/>
    <property type="molecule type" value="Genomic_DNA"/>
</dbReference>
<dbReference type="RefSeq" id="WP_052043423.1">
    <property type="nucleotide sequence ID" value="NZ_JRNJ01000097.1"/>
</dbReference>
<proteinExistence type="predicted"/>
<gene>
    <name evidence="1" type="ORF">HMPREF2132_10235</name>
</gene>
<dbReference type="PROSITE" id="PS51257">
    <property type="entry name" value="PROKAR_LIPOPROTEIN"/>
    <property type="match status" value="1"/>
</dbReference>
<reference evidence="1 2" key="1">
    <citation type="submission" date="2014-07" db="EMBL/GenBank/DDBJ databases">
        <authorList>
            <person name="McCorrison J."/>
            <person name="Sanka R."/>
            <person name="Torralba M."/>
            <person name="Gillis M."/>
            <person name="Haft D.H."/>
            <person name="Methe B."/>
            <person name="Sutton G."/>
            <person name="Nelson K.E."/>
        </authorList>
    </citation>
    <scope>NUCLEOTIDE SEQUENCE [LARGE SCALE GENOMIC DNA]</scope>
    <source>
        <strain evidence="1 2">DNF00424</strain>
    </source>
</reference>
<organism evidence="1 2">
    <name type="scientific">Prevotella histicola JCM 15637 = DNF00424</name>
    <dbReference type="NCBI Taxonomy" id="1236504"/>
    <lineage>
        <taxon>Bacteria</taxon>
        <taxon>Pseudomonadati</taxon>
        <taxon>Bacteroidota</taxon>
        <taxon>Bacteroidia</taxon>
        <taxon>Bacteroidales</taxon>
        <taxon>Prevotellaceae</taxon>
        <taxon>Prevotella</taxon>
    </lineage>
</organism>
<dbReference type="Proteomes" id="UP000029533">
    <property type="component" value="Unassembled WGS sequence"/>
</dbReference>
<accession>A0AAW3FDA4</accession>
<evidence type="ECO:0000313" key="1">
    <source>
        <dbReference type="EMBL" id="KGF25213.1"/>
    </source>
</evidence>
<name>A0AAW3FDA4_9BACT</name>
<keyword evidence="1" id="KW-0449">Lipoprotein</keyword>
<protein>
    <submittedName>
        <fullName evidence="1">Lipoprotein</fullName>
    </submittedName>
</protein>
<evidence type="ECO:0000313" key="2">
    <source>
        <dbReference type="Proteomes" id="UP000029533"/>
    </source>
</evidence>
<comment type="caution">
    <text evidence="1">The sequence shown here is derived from an EMBL/GenBank/DDBJ whole genome shotgun (WGS) entry which is preliminary data.</text>
</comment>
<dbReference type="AlphaFoldDB" id="A0AAW3FDA4"/>
<sequence>MKKIVYLMIIFSLVSCIIPYVHKVKLTDEDLSWITHYKINDSIYYVSNTDNTDTLIVKDIQIWNPKNTFPFDPEGHNWIEVGHEYDGIASVDMTLLHSTDTFLISFEIKRDDESGPLKSSCNFCEWSWISVSMNPKTLEIKKQKYKDCISVDIKQMDRNEGDQPVIGLKQVIWSKDKGLLQYSLKNGVSYTLKELIK</sequence>